<evidence type="ECO:0000313" key="2">
    <source>
        <dbReference type="EMBL" id="TPX35446.1"/>
    </source>
</evidence>
<dbReference type="InterPro" id="IPR036526">
    <property type="entry name" value="C-N_Hydrolase_sf"/>
</dbReference>
<dbReference type="GO" id="GO:0030163">
    <property type="term" value="P:protein catabolic process"/>
    <property type="evidence" value="ECO:0007669"/>
    <property type="project" value="TreeGrafter"/>
</dbReference>
<comment type="caution">
    <text evidence="2">The sequence shown here is derived from an EMBL/GenBank/DDBJ whole genome shotgun (WGS) entry which is preliminary data.</text>
</comment>
<feature type="domain" description="CN hydrolase" evidence="1">
    <location>
        <begin position="1"/>
        <end position="215"/>
    </location>
</feature>
<gene>
    <name evidence="2" type="ORF">SmJEL517_g02183</name>
</gene>
<dbReference type="PANTHER" id="PTHR11750">
    <property type="entry name" value="PROTEIN N-TERMINAL AMIDASE"/>
    <property type="match status" value="1"/>
</dbReference>
<dbReference type="InterPro" id="IPR039703">
    <property type="entry name" value="Nta1"/>
</dbReference>
<dbReference type="Gene3D" id="3.60.110.10">
    <property type="entry name" value="Carbon-nitrogen hydrolase"/>
    <property type="match status" value="1"/>
</dbReference>
<accession>A0A507CBR3</accession>
<dbReference type="PROSITE" id="PS50263">
    <property type="entry name" value="CN_HYDROLASE"/>
    <property type="match status" value="1"/>
</dbReference>
<evidence type="ECO:0000313" key="3">
    <source>
        <dbReference type="Proteomes" id="UP000319731"/>
    </source>
</evidence>
<organism evidence="2 3">
    <name type="scientific">Synchytrium microbalum</name>
    <dbReference type="NCBI Taxonomy" id="1806994"/>
    <lineage>
        <taxon>Eukaryota</taxon>
        <taxon>Fungi</taxon>
        <taxon>Fungi incertae sedis</taxon>
        <taxon>Chytridiomycota</taxon>
        <taxon>Chytridiomycota incertae sedis</taxon>
        <taxon>Chytridiomycetes</taxon>
        <taxon>Synchytriales</taxon>
        <taxon>Synchytriaceae</taxon>
        <taxon>Synchytrium</taxon>
    </lineage>
</organism>
<dbReference type="SUPFAM" id="SSF56317">
    <property type="entry name" value="Carbon-nitrogen hydrolase"/>
    <property type="match status" value="1"/>
</dbReference>
<evidence type="ECO:0000259" key="1">
    <source>
        <dbReference type="PROSITE" id="PS50263"/>
    </source>
</evidence>
<dbReference type="AlphaFoldDB" id="A0A507CBR3"/>
<dbReference type="RefSeq" id="XP_031025919.1">
    <property type="nucleotide sequence ID" value="XM_031168111.1"/>
</dbReference>
<dbReference type="GeneID" id="42003408"/>
<reference evidence="2 3" key="1">
    <citation type="journal article" date="2019" name="Sci. Rep.">
        <title>Comparative genomics of chytrid fungi reveal insights into the obligate biotrophic and pathogenic lifestyle of Synchytrium endobioticum.</title>
        <authorList>
            <person name="van de Vossenberg B.T.L.H."/>
            <person name="Warris S."/>
            <person name="Nguyen H.D.T."/>
            <person name="van Gent-Pelzer M.P.E."/>
            <person name="Joly D.L."/>
            <person name="van de Geest H.C."/>
            <person name="Bonants P.J.M."/>
            <person name="Smith D.S."/>
            <person name="Levesque C.A."/>
            <person name="van der Lee T.A.J."/>
        </authorList>
    </citation>
    <scope>NUCLEOTIDE SEQUENCE [LARGE SCALE GENOMIC DNA]</scope>
    <source>
        <strain evidence="2 3">JEL517</strain>
    </source>
</reference>
<dbReference type="Pfam" id="PF00795">
    <property type="entry name" value="CN_hydrolase"/>
    <property type="match status" value="1"/>
</dbReference>
<dbReference type="InterPro" id="IPR003010">
    <property type="entry name" value="C-N_Hydrolase"/>
</dbReference>
<protein>
    <recommendedName>
        <fullName evidence="1">CN hydrolase domain-containing protein</fullName>
    </recommendedName>
</protein>
<dbReference type="EMBL" id="QEAO01000008">
    <property type="protein sequence ID" value="TPX35446.1"/>
    <property type="molecule type" value="Genomic_DNA"/>
</dbReference>
<dbReference type="OrthoDB" id="201515at2759"/>
<keyword evidence="3" id="KW-1185">Reference proteome</keyword>
<dbReference type="Proteomes" id="UP000319731">
    <property type="component" value="Unassembled WGS sequence"/>
</dbReference>
<dbReference type="PANTHER" id="PTHR11750:SF26">
    <property type="entry name" value="PROTEIN N-TERMINAL AMIDASE"/>
    <property type="match status" value="1"/>
</dbReference>
<dbReference type="GO" id="GO:0008418">
    <property type="term" value="F:protein-N-terminal asparagine amidohydrolase activity"/>
    <property type="evidence" value="ECO:0007669"/>
    <property type="project" value="InterPro"/>
</dbReference>
<dbReference type="STRING" id="1806994.A0A507CBR3"/>
<name>A0A507CBR3_9FUNG</name>
<proteinExistence type="predicted"/>
<dbReference type="GO" id="GO:0070773">
    <property type="term" value="F:protein-N-terminal glutamine amidohydrolase activity"/>
    <property type="evidence" value="ECO:0007669"/>
    <property type="project" value="InterPro"/>
</dbReference>
<sequence>MAFTGYMFESQQDISSVLSKEADTVAWGKGISQRLNCCVQVGLPRKIGENLYNSICFVQPDVGTVVFYDKHFLYEQDEYWATEGKGFKSMPIQSLEQKRVGFGICMDVNPKKFEAPWDAYEFANFMASENAQLLSLSMAWLYSPRQDEYALARYWVSRLQPLTGKCVIVAVANRCGVEKGTKFAGNSCIMKFENGTANLLDILDETSEGLLICDC</sequence>